<dbReference type="Proteomes" id="UP001589568">
    <property type="component" value="Unassembled WGS sequence"/>
</dbReference>
<dbReference type="RefSeq" id="WP_345387610.1">
    <property type="nucleotide sequence ID" value="NZ_BAAAXS010000001.1"/>
</dbReference>
<evidence type="ECO:0000313" key="2">
    <source>
        <dbReference type="Proteomes" id="UP001589568"/>
    </source>
</evidence>
<organism evidence="1 2">
    <name type="scientific">Nonomuraea salmonea</name>
    <dbReference type="NCBI Taxonomy" id="46181"/>
    <lineage>
        <taxon>Bacteria</taxon>
        <taxon>Bacillati</taxon>
        <taxon>Actinomycetota</taxon>
        <taxon>Actinomycetes</taxon>
        <taxon>Streptosporangiales</taxon>
        <taxon>Streptosporangiaceae</taxon>
        <taxon>Nonomuraea</taxon>
    </lineage>
</organism>
<gene>
    <name evidence="1" type="ORF">ACFFR3_26685</name>
</gene>
<protein>
    <submittedName>
        <fullName evidence="1">Uncharacterized protein</fullName>
    </submittedName>
</protein>
<proteinExistence type="predicted"/>
<reference evidence="1 2" key="1">
    <citation type="submission" date="2024-09" db="EMBL/GenBank/DDBJ databases">
        <authorList>
            <person name="Sun Q."/>
            <person name="Mori K."/>
        </authorList>
    </citation>
    <scope>NUCLEOTIDE SEQUENCE [LARGE SCALE GENOMIC DNA]</scope>
    <source>
        <strain evidence="1 2">JCM 3324</strain>
    </source>
</reference>
<name>A0ABV5NRY5_9ACTN</name>
<evidence type="ECO:0000313" key="1">
    <source>
        <dbReference type="EMBL" id="MFB9473103.1"/>
    </source>
</evidence>
<sequence>MSANDFYEEDEPVQDILEAFERGEKRVTRRPDRGFNEHLTIVGTPTVGETRTSGSVLVNVC</sequence>
<accession>A0ABV5NRY5</accession>
<dbReference type="EMBL" id="JBHMCF010000029">
    <property type="protein sequence ID" value="MFB9473103.1"/>
    <property type="molecule type" value="Genomic_DNA"/>
</dbReference>
<comment type="caution">
    <text evidence="1">The sequence shown here is derived from an EMBL/GenBank/DDBJ whole genome shotgun (WGS) entry which is preliminary data.</text>
</comment>
<keyword evidence="2" id="KW-1185">Reference proteome</keyword>